<keyword evidence="6 7" id="KW-0456">Lyase</keyword>
<feature type="binding site" evidence="7">
    <location>
        <position position="303"/>
    </location>
    <ligand>
        <name>[4Fe-4S] cluster</name>
        <dbReference type="ChEBI" id="CHEBI:49883"/>
    </ligand>
</feature>
<sequence>MKHGTITQKILAAHAVEGPEAIYPGAIATIRPDVVLLNDVSGPLAFEQFDAMGAARPFDPQRIVLVADHFAPAPDVTAAGAIAMTRDFARKHGIPHYYEPGRGGIEHTLLAELGMVGHGTIVFGADSHTCTAGAFNALGIGFGSTDLAGALALGRLWMRIPDSIRVELTGRPGPFVTGKDVILELIRRIGSDGAADASLEFGGPGVAALGIDERMAVANMAVEGGADMCVFEGDALSTADMVKRGVPAAPAVMPDADAEYRQRIEIDLSSLTPMVAKPPSPASGVPVEALRGQKVDQVYVGNCSNGTMTDLRQVAEILRGRQVAQGVRMVVVPATQKIWRQALAEGLLDIIAEAGAAISTPTCGACFGGHMGILAAGETAIATTNRNYRGRMGHPDSQVFLSNAWVAAAAAVTGEIVPPDEVARMLEKAA</sequence>
<dbReference type="NCBIfam" id="NF001614">
    <property type="entry name" value="PRK00402.1"/>
    <property type="match status" value="1"/>
</dbReference>
<evidence type="ECO:0000256" key="1">
    <source>
        <dbReference type="ARBA" id="ARBA00011271"/>
    </source>
</evidence>
<comment type="cofactor">
    <cofactor evidence="7">
        <name>[4Fe-4S] cluster</name>
        <dbReference type="ChEBI" id="CHEBI:49883"/>
    </cofactor>
    <text evidence="7">Binds 1 [4Fe-4S] cluster per subunit.</text>
</comment>
<dbReference type="InterPro" id="IPR015931">
    <property type="entry name" value="Acnase/IPM_dHydase_lsu_aba_1/3"/>
</dbReference>
<dbReference type="SUPFAM" id="SSF53732">
    <property type="entry name" value="Aconitase iron-sulfur domain"/>
    <property type="match status" value="1"/>
</dbReference>
<dbReference type="EC" id="4.2.1.33" evidence="7"/>
<keyword evidence="4 7" id="KW-0408">Iron</keyword>
<keyword evidence="3 7" id="KW-0479">Metal-binding</keyword>
<keyword evidence="10" id="KW-1185">Reference proteome</keyword>
<comment type="catalytic activity">
    <reaction evidence="7">
        <text>(2R,3S)-3-isopropylmalate = (2S)-2-isopropylmalate</text>
        <dbReference type="Rhea" id="RHEA:32287"/>
        <dbReference type="ChEBI" id="CHEBI:1178"/>
        <dbReference type="ChEBI" id="CHEBI:35121"/>
        <dbReference type="EC" id="4.2.1.33"/>
    </reaction>
</comment>
<protein>
    <recommendedName>
        <fullName evidence="7">3-isopropylmalate dehydratase large subunit</fullName>
        <ecNumber evidence="7">4.2.1.33</ecNumber>
    </recommendedName>
    <alternativeName>
        <fullName evidence="7">Alpha-IPM isomerase</fullName>
        <shortName evidence="7">IPMI</shortName>
    </alternativeName>
    <alternativeName>
        <fullName evidence="7">Isopropylmalate isomerase</fullName>
    </alternativeName>
</protein>
<name>A0ABS3KI02_9PROT</name>
<feature type="binding site" evidence="7">
    <location>
        <position position="363"/>
    </location>
    <ligand>
        <name>[4Fe-4S] cluster</name>
        <dbReference type="ChEBI" id="CHEBI:49883"/>
    </ligand>
</feature>
<evidence type="ECO:0000256" key="6">
    <source>
        <dbReference type="ARBA" id="ARBA00023239"/>
    </source>
</evidence>
<dbReference type="InterPro" id="IPR050067">
    <property type="entry name" value="IPM_dehydratase_rel_enz"/>
</dbReference>
<keyword evidence="5 7" id="KW-0411">Iron-sulfur</keyword>
<keyword evidence="2 7" id="KW-0004">4Fe-4S</keyword>
<evidence type="ECO:0000256" key="7">
    <source>
        <dbReference type="HAMAP-Rule" id="MF_01027"/>
    </source>
</evidence>
<keyword evidence="7" id="KW-0100">Branched-chain amino acid biosynthesis</keyword>
<dbReference type="Proteomes" id="UP001518990">
    <property type="component" value="Unassembled WGS sequence"/>
</dbReference>
<feature type="domain" description="Aconitase/3-isopropylmalate dehydratase large subunit alpha/beta/alpha" evidence="8">
    <location>
        <begin position="8"/>
        <end position="414"/>
    </location>
</feature>
<accession>A0ABS3KI02</accession>
<dbReference type="EMBL" id="JACTNF010000040">
    <property type="protein sequence ID" value="MBO1077070.1"/>
    <property type="molecule type" value="Genomic_DNA"/>
</dbReference>
<dbReference type="InterPro" id="IPR001030">
    <property type="entry name" value="Acoase/IPM_deHydtase_lsu_aba"/>
</dbReference>
<comment type="pathway">
    <text evidence="7">Amino-acid biosynthesis; L-leucine biosynthesis; L-leucine from 3-methyl-2-oxobutanoate: step 2/4.</text>
</comment>
<proteinExistence type="inferred from homology"/>
<gene>
    <name evidence="7" type="primary">leuC</name>
    <name evidence="9" type="ORF">IAI60_20905</name>
</gene>
<feature type="binding site" evidence="7">
    <location>
        <position position="366"/>
    </location>
    <ligand>
        <name>[4Fe-4S] cluster</name>
        <dbReference type="ChEBI" id="CHEBI:49883"/>
    </ligand>
</feature>
<organism evidence="9 10">
    <name type="scientific">Roseomonas marmotae</name>
    <dbReference type="NCBI Taxonomy" id="2768161"/>
    <lineage>
        <taxon>Bacteria</taxon>
        <taxon>Pseudomonadati</taxon>
        <taxon>Pseudomonadota</taxon>
        <taxon>Alphaproteobacteria</taxon>
        <taxon>Acetobacterales</taxon>
        <taxon>Roseomonadaceae</taxon>
        <taxon>Roseomonas</taxon>
    </lineage>
</organism>
<reference evidence="9 10" key="1">
    <citation type="submission" date="2020-09" db="EMBL/GenBank/DDBJ databases">
        <title>Roseomonas.</title>
        <authorList>
            <person name="Zhu W."/>
        </authorList>
    </citation>
    <scope>NUCLEOTIDE SEQUENCE [LARGE SCALE GENOMIC DNA]</scope>
    <source>
        <strain evidence="9 10">1311</strain>
    </source>
</reference>
<evidence type="ECO:0000313" key="10">
    <source>
        <dbReference type="Proteomes" id="UP001518990"/>
    </source>
</evidence>
<evidence type="ECO:0000256" key="5">
    <source>
        <dbReference type="ARBA" id="ARBA00023014"/>
    </source>
</evidence>
<dbReference type="InterPro" id="IPR011826">
    <property type="entry name" value="HAcnase/IPMdehydase_lsu_prok"/>
</dbReference>
<dbReference type="HAMAP" id="MF_01027">
    <property type="entry name" value="LeuC_type2"/>
    <property type="match status" value="1"/>
</dbReference>
<dbReference type="Pfam" id="PF00330">
    <property type="entry name" value="Aconitase"/>
    <property type="match status" value="1"/>
</dbReference>
<dbReference type="GO" id="GO:0003861">
    <property type="term" value="F:3-isopropylmalate dehydratase activity"/>
    <property type="evidence" value="ECO:0007669"/>
    <property type="project" value="UniProtKB-EC"/>
</dbReference>
<dbReference type="InterPro" id="IPR006251">
    <property type="entry name" value="Homoacnase/IPMdehydase_lsu"/>
</dbReference>
<comment type="similarity">
    <text evidence="7">Belongs to the aconitase/IPM isomerase family. LeuC type 2 subfamily.</text>
</comment>
<comment type="caution">
    <text evidence="9">The sequence shown here is derived from an EMBL/GenBank/DDBJ whole genome shotgun (WGS) entry which is preliminary data.</text>
</comment>
<evidence type="ECO:0000256" key="4">
    <source>
        <dbReference type="ARBA" id="ARBA00023004"/>
    </source>
</evidence>
<dbReference type="Gene3D" id="3.30.499.10">
    <property type="entry name" value="Aconitase, domain 3"/>
    <property type="match status" value="2"/>
</dbReference>
<keyword evidence="7" id="KW-0432">Leucine biosynthesis</keyword>
<dbReference type="PANTHER" id="PTHR43822">
    <property type="entry name" value="HOMOACONITASE, MITOCHONDRIAL-RELATED"/>
    <property type="match status" value="1"/>
</dbReference>
<dbReference type="InterPro" id="IPR036008">
    <property type="entry name" value="Aconitase_4Fe-4S_dom"/>
</dbReference>
<evidence type="ECO:0000256" key="2">
    <source>
        <dbReference type="ARBA" id="ARBA00022485"/>
    </source>
</evidence>
<keyword evidence="7" id="KW-0028">Amino-acid biosynthesis</keyword>
<dbReference type="NCBIfam" id="TIGR02086">
    <property type="entry name" value="IPMI_arch"/>
    <property type="match status" value="1"/>
</dbReference>
<evidence type="ECO:0000259" key="8">
    <source>
        <dbReference type="Pfam" id="PF00330"/>
    </source>
</evidence>
<evidence type="ECO:0000313" key="9">
    <source>
        <dbReference type="EMBL" id="MBO1077070.1"/>
    </source>
</evidence>
<comment type="function">
    <text evidence="7">Catalyzes the isomerization between 2-isopropylmalate and 3-isopropylmalate, via the formation of 2-isopropylmaleate.</text>
</comment>
<dbReference type="PANTHER" id="PTHR43822:SF16">
    <property type="entry name" value="3-ISOPROPYLMALATE DEHYDRATASE LARGE SUBUNIT 2"/>
    <property type="match status" value="1"/>
</dbReference>
<evidence type="ECO:0000256" key="3">
    <source>
        <dbReference type="ARBA" id="ARBA00022723"/>
    </source>
</evidence>
<comment type="subunit">
    <text evidence="1 7">Heterodimer of LeuC and LeuD.</text>
</comment>
<dbReference type="PRINTS" id="PR00415">
    <property type="entry name" value="ACONITASE"/>
</dbReference>
<dbReference type="NCBIfam" id="TIGR01343">
    <property type="entry name" value="hacA_fam"/>
    <property type="match status" value="1"/>
</dbReference>
<dbReference type="RefSeq" id="WP_207450845.1">
    <property type="nucleotide sequence ID" value="NZ_CP061095.1"/>
</dbReference>